<keyword evidence="1" id="KW-0812">Transmembrane</keyword>
<proteinExistence type="predicted"/>
<keyword evidence="3" id="KW-1185">Reference proteome</keyword>
<reference evidence="2 3" key="1">
    <citation type="submission" date="2013-05" db="EMBL/GenBank/DDBJ databases">
        <title>Complete genome sequence of the lipase-producing bacterium Photobacterium gaetbulicola Gung47.</title>
        <authorList>
            <person name="Kim Y.-O."/>
        </authorList>
    </citation>
    <scope>NUCLEOTIDE SEQUENCE [LARGE SCALE GENOMIC DNA]</scope>
    <source>
        <strain evidence="2 3">Gung47</strain>
    </source>
</reference>
<dbReference type="STRING" id="658445.H744_2c2000"/>
<accession>A0A0C5WUA9</accession>
<dbReference type="Proteomes" id="UP000032303">
    <property type="component" value="Chromosome 2"/>
</dbReference>
<dbReference type="OrthoDB" id="5915373at2"/>
<evidence type="ECO:0000256" key="1">
    <source>
        <dbReference type="SAM" id="Phobius"/>
    </source>
</evidence>
<feature type="transmembrane region" description="Helical" evidence="1">
    <location>
        <begin position="350"/>
        <end position="374"/>
    </location>
</feature>
<dbReference type="AlphaFoldDB" id="A0A0C5WUA9"/>
<gene>
    <name evidence="2" type="ORF">H744_2c2000</name>
</gene>
<sequence>MMELSKKESLKFYESSFKNVGKDDFKQIINNFMAETNGFNKKDCLVYIGKEHYDTYPINDSDELESCVVSIGVLFYSNKYINLTLKCDKTTDTAISILCSDTFIKSMKEVSYLEQLRDWLNITSSNISEINFNGNDIELEYYNIHASSSQVIENRSNHYIDFANFNLKPCFFDFLSNKVLNQALIKYFKELRSIICLSLLSKDFDLNKSNCIFHFEGDVIFDLSGNDDNFLSNNSDCIYNVFKWSYNDEKYVVKVGIVNQLISKSRNIKLAFNDGILASLSSLYQIHLREDFENYLEIRNKVSDSIMEQCNKISESIYQSRSGVKQTLFVTMSYFFSIFVFTAIDKGKIVNLFSLHVCLLSSLFLIVSTLIVFFNKKELETIVEHQKDVLDEIKQRNQILLCPDEIDAFFNSKSLKNAITLSESKKLEILSYSVFALSFVLIWYFYFTKESFVSLPVYLHIV</sequence>
<dbReference type="KEGG" id="pgb:H744_2c2000"/>
<protein>
    <submittedName>
        <fullName evidence="2">Uncharacterized protein</fullName>
    </submittedName>
</protein>
<evidence type="ECO:0000313" key="2">
    <source>
        <dbReference type="EMBL" id="AJR08664.1"/>
    </source>
</evidence>
<keyword evidence="1" id="KW-0472">Membrane</keyword>
<evidence type="ECO:0000313" key="3">
    <source>
        <dbReference type="Proteomes" id="UP000032303"/>
    </source>
</evidence>
<dbReference type="EMBL" id="CP005974">
    <property type="protein sequence ID" value="AJR08664.1"/>
    <property type="molecule type" value="Genomic_DNA"/>
</dbReference>
<keyword evidence="1" id="KW-1133">Transmembrane helix</keyword>
<dbReference type="PATRIC" id="fig|658445.3.peg.3963"/>
<name>A0A0C5WUA9_9GAMM</name>
<dbReference type="HOGENOM" id="CLU_591673_0_0_6"/>
<organism evidence="2 3">
    <name type="scientific">Photobacterium gaetbulicola Gung47</name>
    <dbReference type="NCBI Taxonomy" id="658445"/>
    <lineage>
        <taxon>Bacteria</taxon>
        <taxon>Pseudomonadati</taxon>
        <taxon>Pseudomonadota</taxon>
        <taxon>Gammaproteobacteria</taxon>
        <taxon>Vibrionales</taxon>
        <taxon>Vibrionaceae</taxon>
        <taxon>Photobacterium</taxon>
    </lineage>
</organism>
<feature type="transmembrane region" description="Helical" evidence="1">
    <location>
        <begin position="429"/>
        <end position="447"/>
    </location>
</feature>